<dbReference type="PROSITE" id="PS51186">
    <property type="entry name" value="GNAT"/>
    <property type="match status" value="1"/>
</dbReference>
<dbReference type="Pfam" id="PF00583">
    <property type="entry name" value="Acetyltransf_1"/>
    <property type="match status" value="1"/>
</dbReference>
<dbReference type="SUPFAM" id="SSF55729">
    <property type="entry name" value="Acyl-CoA N-acyltransferases (Nat)"/>
    <property type="match status" value="1"/>
</dbReference>
<evidence type="ECO:0000256" key="14">
    <source>
        <dbReference type="ARBA" id="ARBA00048940"/>
    </source>
</evidence>
<dbReference type="EMBL" id="CAJPEX010002613">
    <property type="protein sequence ID" value="CAG0921243.1"/>
    <property type="molecule type" value="Genomic_DNA"/>
</dbReference>
<keyword evidence="5" id="KW-0808">Transferase</keyword>
<evidence type="ECO:0000256" key="7">
    <source>
        <dbReference type="ARBA" id="ARBA00023015"/>
    </source>
</evidence>
<dbReference type="Pfam" id="PF06466">
    <property type="entry name" value="PCAF_N"/>
    <property type="match status" value="1"/>
</dbReference>
<dbReference type="PROSITE" id="PS00633">
    <property type="entry name" value="BROMODOMAIN_1"/>
    <property type="match status" value="1"/>
</dbReference>
<evidence type="ECO:0000256" key="15">
    <source>
        <dbReference type="PROSITE-ProRule" id="PRU00035"/>
    </source>
</evidence>
<evidence type="ECO:0000256" key="6">
    <source>
        <dbReference type="ARBA" id="ARBA00022853"/>
    </source>
</evidence>
<evidence type="ECO:0000259" key="17">
    <source>
        <dbReference type="PROSITE" id="PS51186"/>
    </source>
</evidence>
<keyword evidence="12" id="KW-0539">Nucleus</keyword>
<protein>
    <recommendedName>
        <fullName evidence="4">histone acetyltransferase</fullName>
        <ecNumber evidence="4">2.3.1.48</ecNumber>
    </recommendedName>
</protein>
<name>A0A7R9GG18_9CRUS</name>
<evidence type="ECO:0000256" key="5">
    <source>
        <dbReference type="ARBA" id="ARBA00022679"/>
    </source>
</evidence>
<organism evidence="18">
    <name type="scientific">Notodromas monacha</name>
    <dbReference type="NCBI Taxonomy" id="399045"/>
    <lineage>
        <taxon>Eukaryota</taxon>
        <taxon>Metazoa</taxon>
        <taxon>Ecdysozoa</taxon>
        <taxon>Arthropoda</taxon>
        <taxon>Crustacea</taxon>
        <taxon>Oligostraca</taxon>
        <taxon>Ostracoda</taxon>
        <taxon>Podocopa</taxon>
        <taxon>Podocopida</taxon>
        <taxon>Cypridocopina</taxon>
        <taxon>Cypridoidea</taxon>
        <taxon>Cyprididae</taxon>
        <taxon>Notodromas</taxon>
    </lineage>
</organism>
<comment type="similarity">
    <text evidence="3">Belongs to the acetyltransferase family. GCN5 subfamily.</text>
</comment>
<dbReference type="CDD" id="cd05509">
    <property type="entry name" value="Bromo_gcn5_like"/>
    <property type="match status" value="1"/>
</dbReference>
<accession>A0A7R9GG18</accession>
<feature type="non-terminal residue" evidence="18">
    <location>
        <position position="1"/>
    </location>
</feature>
<dbReference type="PRINTS" id="PR00503">
    <property type="entry name" value="BROMODOMAIN"/>
</dbReference>
<dbReference type="PROSITE" id="PS50014">
    <property type="entry name" value="BROMODOMAIN_2"/>
    <property type="match status" value="1"/>
</dbReference>
<keyword evidence="7" id="KW-0805">Transcription regulation</keyword>
<feature type="domain" description="N-acetyltransferase" evidence="17">
    <location>
        <begin position="356"/>
        <end position="501"/>
    </location>
</feature>
<dbReference type="InterPro" id="IPR036427">
    <property type="entry name" value="Bromodomain-like_sf"/>
</dbReference>
<proteinExistence type="inferred from homology"/>
<evidence type="ECO:0000256" key="2">
    <source>
        <dbReference type="ARBA" id="ARBA00004300"/>
    </source>
</evidence>
<dbReference type="Gene3D" id="1.20.920.10">
    <property type="entry name" value="Bromodomain-like"/>
    <property type="match status" value="1"/>
</dbReference>
<dbReference type="InterPro" id="IPR000182">
    <property type="entry name" value="GNAT_dom"/>
</dbReference>
<dbReference type="SUPFAM" id="SSF47370">
    <property type="entry name" value="Bromodomain"/>
    <property type="match status" value="1"/>
</dbReference>
<evidence type="ECO:0000256" key="11">
    <source>
        <dbReference type="ARBA" id="ARBA00023212"/>
    </source>
</evidence>
<dbReference type="GO" id="GO:0140672">
    <property type="term" value="C:ATAC complex"/>
    <property type="evidence" value="ECO:0007669"/>
    <property type="project" value="TreeGrafter"/>
</dbReference>
<keyword evidence="9" id="KW-0010">Activator</keyword>
<evidence type="ECO:0000313" key="19">
    <source>
        <dbReference type="Proteomes" id="UP000678499"/>
    </source>
</evidence>
<gene>
    <name evidence="18" type="ORF">NMOB1V02_LOCUS8744</name>
</gene>
<evidence type="ECO:0000256" key="12">
    <source>
        <dbReference type="ARBA" id="ARBA00023242"/>
    </source>
</evidence>
<reference evidence="18" key="1">
    <citation type="submission" date="2020-11" db="EMBL/GenBank/DDBJ databases">
        <authorList>
            <person name="Tran Van P."/>
        </authorList>
    </citation>
    <scope>NUCLEOTIDE SEQUENCE</scope>
</reference>
<comment type="subcellular location">
    <subcellularLocation>
        <location evidence="2">Cytoplasm</location>
        <location evidence="2">Cytoskeleton</location>
        <location evidence="2">Microtubule organizing center</location>
        <location evidence="2">Centrosome</location>
    </subcellularLocation>
    <subcellularLocation>
        <location evidence="1">Nucleus</location>
    </subcellularLocation>
</comment>
<dbReference type="InterPro" id="IPR001487">
    <property type="entry name" value="Bromodomain"/>
</dbReference>
<keyword evidence="11" id="KW-0963">Cytoplasm</keyword>
<keyword evidence="19" id="KW-1185">Reference proteome</keyword>
<dbReference type="InterPro" id="IPR018359">
    <property type="entry name" value="Bromodomain_CS"/>
</dbReference>
<evidence type="ECO:0000256" key="9">
    <source>
        <dbReference type="ARBA" id="ARBA00023159"/>
    </source>
</evidence>
<keyword evidence="6" id="KW-0156">Chromatin regulator</keyword>
<evidence type="ECO:0000256" key="1">
    <source>
        <dbReference type="ARBA" id="ARBA00004123"/>
    </source>
</evidence>
<evidence type="ECO:0000259" key="16">
    <source>
        <dbReference type="PROSITE" id="PS50014"/>
    </source>
</evidence>
<evidence type="ECO:0000256" key="8">
    <source>
        <dbReference type="ARBA" id="ARBA00023117"/>
    </source>
</evidence>
<evidence type="ECO:0000313" key="18">
    <source>
        <dbReference type="EMBL" id="CAD7281091.1"/>
    </source>
</evidence>
<dbReference type="PANTHER" id="PTHR45750:SF3">
    <property type="entry name" value="HISTONE ACETYLTRANSFERASE"/>
    <property type="match status" value="1"/>
</dbReference>
<dbReference type="GO" id="GO:0045944">
    <property type="term" value="P:positive regulation of transcription by RNA polymerase II"/>
    <property type="evidence" value="ECO:0007669"/>
    <property type="project" value="TreeGrafter"/>
</dbReference>
<comment type="catalytic activity">
    <reaction evidence="14">
        <text>L-lysyl-[histone] + acetyl-CoA = N(6)-acetyl-L-lysyl-[histone] + CoA + H(+)</text>
        <dbReference type="Rhea" id="RHEA:21992"/>
        <dbReference type="Rhea" id="RHEA-COMP:9845"/>
        <dbReference type="Rhea" id="RHEA-COMP:11338"/>
        <dbReference type="ChEBI" id="CHEBI:15378"/>
        <dbReference type="ChEBI" id="CHEBI:29969"/>
        <dbReference type="ChEBI" id="CHEBI:57287"/>
        <dbReference type="ChEBI" id="CHEBI:57288"/>
        <dbReference type="ChEBI" id="CHEBI:61930"/>
        <dbReference type="EC" id="2.3.1.48"/>
    </reaction>
    <physiologicalReaction direction="left-to-right" evidence="14">
        <dbReference type="Rhea" id="RHEA:21993"/>
    </physiologicalReaction>
</comment>
<feature type="domain" description="Bromo" evidence="16">
    <location>
        <begin position="601"/>
        <end position="671"/>
    </location>
</feature>
<evidence type="ECO:0000256" key="13">
    <source>
        <dbReference type="ARBA" id="ARBA00023315"/>
    </source>
</evidence>
<dbReference type="GO" id="GO:0043992">
    <property type="term" value="F:histone H3K9 acetyltransferase activity"/>
    <property type="evidence" value="ECO:0007669"/>
    <property type="project" value="UniProtKB-ARBA"/>
</dbReference>
<dbReference type="EC" id="2.3.1.48" evidence="4"/>
<dbReference type="CDD" id="cd04301">
    <property type="entry name" value="NAT_SF"/>
    <property type="match status" value="1"/>
</dbReference>
<keyword evidence="13" id="KW-0012">Acyltransferase</keyword>
<dbReference type="Proteomes" id="UP000678499">
    <property type="component" value="Unassembled WGS sequence"/>
</dbReference>
<dbReference type="InterPro" id="IPR016181">
    <property type="entry name" value="Acyl_CoA_acyltransferase"/>
</dbReference>
<keyword evidence="10" id="KW-0804">Transcription</keyword>
<sequence length="694" mass="79844">PRPYKLECLATYTNCKYNVTCACDGWREISRNSENCRRCLHPKRAHYEHLSSLTDARLQQLLELYYDAETIFISLTKENDVETRKIFRYLYQILKKAVNEKSNAQLDVLKVLGQPPFEKPTFNALVQQFYNTKCIHFPAPERSSMMAAASGLIKSINCWRVDPHLIQPFIDNTTYIQWLCFCYVPLYCSSFNLHSIGDVFGTRFFTGVLPFFRSKLDEYVRSRSGPLPKQSQFVLEGFPKFMDLFEKDLKLAESSFWQGGPAAPLIESYSSEPPSAEIVASEEKEPPSVPEIQQALVKEEMEQSDEFAEEDIRPYAVVMTPEGIEKLVQDAWDIEQKVQGNVEVQYQLIHVPDDCVSLPEMQKVLLRQLVDIFSAQLPNLPQEFIVRTLFDYRQQTLTLVKNNAAQGGITCRMFPKFAEISLLAVSPDSQGNGFGGSLVSQCKDVFNEFGLMYVFVSCDEYSAGFFKLHGFSDDLSGIPKDLYTGYVMEYEGGTLMACHLDPQMVLILNTSSIPGLRKVGYNPIAERCVTERELFGPDSDDDGSGPSKPKIMKLKLQRGRRTKMETKNDREAKFTQRYSWEKDFDTDTLHGILKNVLNQVKAHSAAWPFLKPVDRFDVPDYYEVIEHPMDLKTMTDRLKRGYYSHKNLFLIDMRRMLRNCRKYNNPETEYCLCADALQRFYISKMQEYGIDVVI</sequence>
<dbReference type="EMBL" id="OA884650">
    <property type="protein sequence ID" value="CAD7281091.1"/>
    <property type="molecule type" value="Genomic_DNA"/>
</dbReference>
<dbReference type="GO" id="GO:0005634">
    <property type="term" value="C:nucleus"/>
    <property type="evidence" value="ECO:0007669"/>
    <property type="project" value="UniProtKB-SubCell"/>
</dbReference>
<keyword evidence="11" id="KW-0206">Cytoskeleton</keyword>
<dbReference type="InterPro" id="IPR009464">
    <property type="entry name" value="PCAF_N"/>
</dbReference>
<dbReference type="Pfam" id="PF00439">
    <property type="entry name" value="Bromodomain"/>
    <property type="match status" value="1"/>
</dbReference>
<keyword evidence="8 15" id="KW-0103">Bromodomain</keyword>
<evidence type="ECO:0000256" key="10">
    <source>
        <dbReference type="ARBA" id="ARBA00023163"/>
    </source>
</evidence>
<dbReference type="GO" id="GO:0005813">
    <property type="term" value="C:centrosome"/>
    <property type="evidence" value="ECO:0007669"/>
    <property type="project" value="UniProtKB-SubCell"/>
</dbReference>
<evidence type="ECO:0000256" key="4">
    <source>
        <dbReference type="ARBA" id="ARBA00013184"/>
    </source>
</evidence>
<dbReference type="Gene3D" id="3.40.630.30">
    <property type="match status" value="1"/>
</dbReference>
<dbReference type="InterPro" id="IPR037800">
    <property type="entry name" value="GCN5"/>
</dbReference>
<evidence type="ECO:0000256" key="3">
    <source>
        <dbReference type="ARBA" id="ARBA00008607"/>
    </source>
</evidence>
<dbReference type="OrthoDB" id="1937912at2759"/>
<dbReference type="AlphaFoldDB" id="A0A7R9GG18"/>
<dbReference type="PANTHER" id="PTHR45750">
    <property type="entry name" value="GH11602P"/>
    <property type="match status" value="1"/>
</dbReference>
<dbReference type="SMART" id="SM00297">
    <property type="entry name" value="BROMO"/>
    <property type="match status" value="1"/>
</dbReference>